<name>A0A336JNP0_9BRAD</name>
<dbReference type="Proteomes" id="UP000256343">
    <property type="component" value="Unassembled WGS sequence"/>
</dbReference>
<dbReference type="EMBL" id="QRDT01000006">
    <property type="protein sequence ID" value="RED37893.1"/>
    <property type="molecule type" value="Genomic_DNA"/>
</dbReference>
<dbReference type="PROSITE" id="PS51208">
    <property type="entry name" value="AUTOTRANSPORTER"/>
    <property type="match status" value="1"/>
</dbReference>
<evidence type="ECO:0000259" key="1">
    <source>
        <dbReference type="PROSITE" id="PS51208"/>
    </source>
</evidence>
<dbReference type="GO" id="GO:0019867">
    <property type="term" value="C:outer membrane"/>
    <property type="evidence" value="ECO:0007669"/>
    <property type="project" value="InterPro"/>
</dbReference>
<dbReference type="SUPFAM" id="SSF103515">
    <property type="entry name" value="Autotransporter"/>
    <property type="match status" value="1"/>
</dbReference>
<gene>
    <name evidence="2" type="ORF">BJ125_106218</name>
    <name evidence="3" type="ORF">SAMN05892882_106218</name>
</gene>
<evidence type="ECO:0000313" key="4">
    <source>
        <dbReference type="Proteomes" id="UP000252631"/>
    </source>
</evidence>
<evidence type="ECO:0000313" key="2">
    <source>
        <dbReference type="EMBL" id="RED37893.1"/>
    </source>
</evidence>
<organism evidence="3 4">
    <name type="scientific">Rhodopseudomonas pentothenatexigens</name>
    <dbReference type="NCBI Taxonomy" id="999699"/>
    <lineage>
        <taxon>Bacteria</taxon>
        <taxon>Pseudomonadati</taxon>
        <taxon>Pseudomonadota</taxon>
        <taxon>Alphaproteobacteria</taxon>
        <taxon>Hyphomicrobiales</taxon>
        <taxon>Nitrobacteraceae</taxon>
        <taxon>Rhodopseudomonas</taxon>
    </lineage>
</organism>
<dbReference type="EMBL" id="UFQQ01000006">
    <property type="protein sequence ID" value="SSW90393.1"/>
    <property type="molecule type" value="Genomic_DNA"/>
</dbReference>
<dbReference type="AlphaFoldDB" id="A0A336JNP0"/>
<dbReference type="InterPro" id="IPR005546">
    <property type="entry name" value="Autotransporte_beta"/>
</dbReference>
<accession>A0A336JNP0</accession>
<feature type="domain" description="Autotransporter" evidence="1">
    <location>
        <begin position="1"/>
        <end position="177"/>
    </location>
</feature>
<proteinExistence type="predicted"/>
<reference evidence="3 4" key="1">
    <citation type="submission" date="2017-08" db="EMBL/GenBank/DDBJ databases">
        <authorList>
            <person name="de Groot N.N."/>
        </authorList>
    </citation>
    <scope>NUCLEOTIDE SEQUENCE [LARGE SCALE GENOMIC DNA]</scope>
    <source>
        <strain evidence="3 4">JA575</strain>
    </source>
</reference>
<keyword evidence="5" id="KW-1185">Reference proteome</keyword>
<reference evidence="2 5" key="2">
    <citation type="submission" date="2018-07" db="EMBL/GenBank/DDBJ databases">
        <title>Genomic Encyclopedia of Archaeal and Bacterial Type Strains, Phase II (KMG-II): from individual species to whole genera.</title>
        <authorList>
            <person name="Goeker M."/>
        </authorList>
    </citation>
    <scope>NUCLEOTIDE SEQUENCE [LARGE SCALE GENOMIC DNA]</scope>
    <source>
        <strain evidence="2 5">JA575</strain>
    </source>
</reference>
<dbReference type="Gene3D" id="2.40.128.130">
    <property type="entry name" value="Autotransporter beta-domain"/>
    <property type="match status" value="1"/>
</dbReference>
<sequence>MATSRQILLSPTSLQGSANGVGVGTTFEAGYRFAIGHDVTLKPFVGMTWQGFRRDAYSESQLPIGLVYAAQTYDKLTSTVGAAVSARLRTTDGTTLAPELKLGWGQDLRDTTLVSEAALLDNAFLVNAAQPGRDAALVSAKLSGWRSETFRMFAAYSGEYRSNATSHQVSAGARVNW</sequence>
<evidence type="ECO:0000313" key="3">
    <source>
        <dbReference type="EMBL" id="SSW90393.1"/>
    </source>
</evidence>
<evidence type="ECO:0000313" key="5">
    <source>
        <dbReference type="Proteomes" id="UP000256343"/>
    </source>
</evidence>
<dbReference type="InterPro" id="IPR006315">
    <property type="entry name" value="OM_autotransptr_brl_dom"/>
</dbReference>
<dbReference type="NCBIfam" id="TIGR01414">
    <property type="entry name" value="autotrans_barl"/>
    <property type="match status" value="1"/>
</dbReference>
<dbReference type="InterPro" id="IPR036709">
    <property type="entry name" value="Autotransporte_beta_dom_sf"/>
</dbReference>
<protein>
    <submittedName>
        <fullName evidence="3">Outer membrane autotransporter protein</fullName>
    </submittedName>
</protein>
<dbReference type="Proteomes" id="UP000252631">
    <property type="component" value="Unassembled WGS sequence"/>
</dbReference>
<dbReference type="Pfam" id="PF03797">
    <property type="entry name" value="Autotransporter"/>
    <property type="match status" value="1"/>
</dbReference>